<dbReference type="OrthoDB" id="2499658at2759"/>
<evidence type="ECO:0000313" key="3">
    <source>
        <dbReference type="Proteomes" id="UP000230750"/>
    </source>
</evidence>
<dbReference type="Pfam" id="PF00780">
    <property type="entry name" value="CNH"/>
    <property type="match status" value="1"/>
</dbReference>
<name>A0A2G8LKM8_STIJA</name>
<feature type="domain" description="CNH" evidence="1">
    <location>
        <begin position="99"/>
        <end position="233"/>
    </location>
</feature>
<dbReference type="AlphaFoldDB" id="A0A2G8LKM8"/>
<keyword evidence="3" id="KW-1185">Reference proteome</keyword>
<dbReference type="Proteomes" id="UP000230750">
    <property type="component" value="Unassembled WGS sequence"/>
</dbReference>
<proteinExistence type="predicted"/>
<organism evidence="2 3">
    <name type="scientific">Stichopus japonicus</name>
    <name type="common">Sea cucumber</name>
    <dbReference type="NCBI Taxonomy" id="307972"/>
    <lineage>
        <taxon>Eukaryota</taxon>
        <taxon>Metazoa</taxon>
        <taxon>Echinodermata</taxon>
        <taxon>Eleutherozoa</taxon>
        <taxon>Echinozoa</taxon>
        <taxon>Holothuroidea</taxon>
        <taxon>Aspidochirotacea</taxon>
        <taxon>Aspidochirotida</taxon>
        <taxon>Stichopodidae</taxon>
        <taxon>Apostichopus</taxon>
    </lineage>
</organism>
<dbReference type="STRING" id="307972.A0A2G8LKM8"/>
<protein>
    <submittedName>
        <fullName evidence="2">Putative GTPase-activating Rap/Ran-GAP domain-like protein 3</fullName>
    </submittedName>
</protein>
<reference evidence="2 3" key="1">
    <citation type="journal article" date="2017" name="PLoS Biol.">
        <title>The sea cucumber genome provides insights into morphological evolution and visceral regeneration.</title>
        <authorList>
            <person name="Zhang X."/>
            <person name="Sun L."/>
            <person name="Yuan J."/>
            <person name="Sun Y."/>
            <person name="Gao Y."/>
            <person name="Zhang L."/>
            <person name="Li S."/>
            <person name="Dai H."/>
            <person name="Hamel J.F."/>
            <person name="Liu C."/>
            <person name="Yu Y."/>
            <person name="Liu S."/>
            <person name="Lin W."/>
            <person name="Guo K."/>
            <person name="Jin S."/>
            <person name="Xu P."/>
            <person name="Storey K.B."/>
            <person name="Huan P."/>
            <person name="Zhang T."/>
            <person name="Zhou Y."/>
            <person name="Zhang J."/>
            <person name="Lin C."/>
            <person name="Li X."/>
            <person name="Xing L."/>
            <person name="Huo D."/>
            <person name="Sun M."/>
            <person name="Wang L."/>
            <person name="Mercier A."/>
            <person name="Li F."/>
            <person name="Yang H."/>
            <person name="Xiang J."/>
        </authorList>
    </citation>
    <scope>NUCLEOTIDE SEQUENCE [LARGE SCALE GENOMIC DNA]</scope>
    <source>
        <strain evidence="2">Shaxun</strain>
        <tissue evidence="2">Muscle</tissue>
    </source>
</reference>
<sequence>MKQNMMNKRSLSDVISEPSWNWRNKKEEARQSEFVKTGQLLKLKTIVKGDAPTSLATTSLLKREPWEPQVLLNDFPHDIFCGDAWGDKLLVATDAGTYVIEGKEGRIYVFRLSDFEGEEQTDHIRTRSDCKDHKLEKTRGQITGIRRFFARVFTPLTRARHGMYFIFAVSRPGGSHLRMVVAMGKKLSLFTWKTHARRGQLGELPAGEVPSVMALVDGVGGDNEICVGHKHQF</sequence>
<accession>A0A2G8LKM8</accession>
<dbReference type="InterPro" id="IPR001180">
    <property type="entry name" value="CNH_dom"/>
</dbReference>
<gene>
    <name evidence="2" type="ORF">BSL78_02218</name>
</gene>
<comment type="caution">
    <text evidence="2">The sequence shown here is derived from an EMBL/GenBank/DDBJ whole genome shotgun (WGS) entry which is preliminary data.</text>
</comment>
<dbReference type="EMBL" id="MRZV01000046">
    <property type="protein sequence ID" value="PIK60818.1"/>
    <property type="molecule type" value="Genomic_DNA"/>
</dbReference>
<evidence type="ECO:0000259" key="1">
    <source>
        <dbReference type="Pfam" id="PF00780"/>
    </source>
</evidence>
<evidence type="ECO:0000313" key="2">
    <source>
        <dbReference type="EMBL" id="PIK60818.1"/>
    </source>
</evidence>